<organism evidence="3 4">
    <name type="scientific">Cyclostephanos tholiformis</name>
    <dbReference type="NCBI Taxonomy" id="382380"/>
    <lineage>
        <taxon>Eukaryota</taxon>
        <taxon>Sar</taxon>
        <taxon>Stramenopiles</taxon>
        <taxon>Ochrophyta</taxon>
        <taxon>Bacillariophyta</taxon>
        <taxon>Coscinodiscophyceae</taxon>
        <taxon>Thalassiosirophycidae</taxon>
        <taxon>Stephanodiscales</taxon>
        <taxon>Stephanodiscaceae</taxon>
        <taxon>Cyclostephanos</taxon>
    </lineage>
</organism>
<evidence type="ECO:0000313" key="4">
    <source>
        <dbReference type="Proteomes" id="UP001530377"/>
    </source>
</evidence>
<feature type="coiled-coil region" evidence="1">
    <location>
        <begin position="28"/>
        <end position="97"/>
    </location>
</feature>
<keyword evidence="1" id="KW-0175">Coiled coil</keyword>
<dbReference type="Proteomes" id="UP001530377">
    <property type="component" value="Unassembled WGS sequence"/>
</dbReference>
<feature type="region of interest" description="Disordered" evidence="2">
    <location>
        <begin position="421"/>
        <end position="466"/>
    </location>
</feature>
<feature type="compositionally biased region" description="Polar residues" evidence="2">
    <location>
        <begin position="292"/>
        <end position="323"/>
    </location>
</feature>
<dbReference type="AlphaFoldDB" id="A0ABD3R121"/>
<comment type="caution">
    <text evidence="3">The sequence shown here is derived from an EMBL/GenBank/DDBJ whole genome shotgun (WGS) entry which is preliminary data.</text>
</comment>
<feature type="compositionally biased region" description="Basic and acidic residues" evidence="2">
    <location>
        <begin position="198"/>
        <end position="214"/>
    </location>
</feature>
<evidence type="ECO:0000256" key="1">
    <source>
        <dbReference type="SAM" id="Coils"/>
    </source>
</evidence>
<feature type="region of interest" description="Disordered" evidence="2">
    <location>
        <begin position="279"/>
        <end position="396"/>
    </location>
</feature>
<proteinExistence type="predicted"/>
<dbReference type="EMBL" id="JALLPB020000858">
    <property type="protein sequence ID" value="KAL3806218.1"/>
    <property type="molecule type" value="Genomic_DNA"/>
</dbReference>
<evidence type="ECO:0000313" key="3">
    <source>
        <dbReference type="EMBL" id="KAL3806218.1"/>
    </source>
</evidence>
<keyword evidence="4" id="KW-1185">Reference proteome</keyword>
<sequence length="466" mass="53147">MNSSSKTPASRPGAMSLLDKYSSINASIEDARRRVAEVRSKLERTDEKILSLREERSGMLAEVERAMSDQIGLSTELREAKDTYRAKLAEMEGVRREHRIATSEYDSARRRIDDERIAFLERCRDFRSTIKKIRAESTIFVLDGGDVAMDEVDPWRRLLQDEDFSDDHDNDKDDGKEQEGESDLNINLDSDMRKRKRSDPEVEQAERDEKESREALIEVERALHDERKKIDEAARTQLQRHRKEVEEMEREIQMVKDEIVKENQLANSFEKEFNRRKQLREVSPHANRSHHTPGTSTYINNYPTAQATSSSGYQQRVITNPYKQANGAPKNAPTYIPSNDKRGKNNDAWKMAANETLPYASDMMRGMTSDSRQDHPDREAQHPHRGGRVRNQRQFGTSIGVSIGSAGMKDELRRCITAFAPGFTQPGASSSKDNQGMNHEENALSDISSTSSDDEGLLSFDVFGKK</sequence>
<feature type="region of interest" description="Disordered" evidence="2">
    <location>
        <begin position="160"/>
        <end position="214"/>
    </location>
</feature>
<gene>
    <name evidence="3" type="ORF">ACHAXA_008660</name>
</gene>
<name>A0ABD3R121_9STRA</name>
<reference evidence="3 4" key="1">
    <citation type="submission" date="2024-10" db="EMBL/GenBank/DDBJ databases">
        <title>Updated reference genomes for cyclostephanoid diatoms.</title>
        <authorList>
            <person name="Roberts W.R."/>
            <person name="Alverson A.J."/>
        </authorList>
    </citation>
    <scope>NUCLEOTIDE SEQUENCE [LARGE SCALE GENOMIC DNA]</scope>
    <source>
        <strain evidence="3 4">AJA228-03</strain>
    </source>
</reference>
<protein>
    <submittedName>
        <fullName evidence="3">Uncharacterized protein</fullName>
    </submittedName>
</protein>
<feature type="compositionally biased region" description="Basic and acidic residues" evidence="2">
    <location>
        <begin position="167"/>
        <end position="179"/>
    </location>
</feature>
<feature type="compositionally biased region" description="Basic and acidic residues" evidence="2">
    <location>
        <begin position="371"/>
        <end position="382"/>
    </location>
</feature>
<evidence type="ECO:0000256" key="2">
    <source>
        <dbReference type="SAM" id="MobiDB-lite"/>
    </source>
</evidence>
<accession>A0ABD3R121</accession>
<feature type="compositionally biased region" description="Polar residues" evidence="2">
    <location>
        <begin position="426"/>
        <end position="437"/>
    </location>
</feature>